<dbReference type="Proteomes" id="UP000827976">
    <property type="component" value="Chromosome 19"/>
</dbReference>
<name>A0ACB7U310_DIOAL</name>
<sequence>MSRDEFGFDKEGRGHGFHGFPFGVDGFLSLVLKPKDYYQILEKWHPDKRKDEDGATSRFQQINEAYQVLSDPVKRQEYDEKGIRNIQGSSINNYLNQNKGMILTCHGLGSGFSMW</sequence>
<organism evidence="1 2">
    <name type="scientific">Dioscorea alata</name>
    <name type="common">Purple yam</name>
    <dbReference type="NCBI Taxonomy" id="55571"/>
    <lineage>
        <taxon>Eukaryota</taxon>
        <taxon>Viridiplantae</taxon>
        <taxon>Streptophyta</taxon>
        <taxon>Embryophyta</taxon>
        <taxon>Tracheophyta</taxon>
        <taxon>Spermatophyta</taxon>
        <taxon>Magnoliopsida</taxon>
        <taxon>Liliopsida</taxon>
        <taxon>Dioscoreales</taxon>
        <taxon>Dioscoreaceae</taxon>
        <taxon>Dioscorea</taxon>
    </lineage>
</organism>
<gene>
    <name evidence="1" type="ORF">IHE45_19G156200</name>
</gene>
<comment type="caution">
    <text evidence="1">The sequence shown here is derived from an EMBL/GenBank/DDBJ whole genome shotgun (WGS) entry which is preliminary data.</text>
</comment>
<protein>
    <submittedName>
        <fullName evidence="1">DnaJ domain-containing protein</fullName>
    </submittedName>
</protein>
<keyword evidence="2" id="KW-1185">Reference proteome</keyword>
<evidence type="ECO:0000313" key="1">
    <source>
        <dbReference type="EMBL" id="KAH7654662.1"/>
    </source>
</evidence>
<evidence type="ECO:0000313" key="2">
    <source>
        <dbReference type="Proteomes" id="UP000827976"/>
    </source>
</evidence>
<dbReference type="EMBL" id="CM037029">
    <property type="protein sequence ID" value="KAH7654662.1"/>
    <property type="molecule type" value="Genomic_DNA"/>
</dbReference>
<accession>A0ACB7U310</accession>
<reference evidence="2" key="1">
    <citation type="journal article" date="2022" name="Nat. Commun.">
        <title>Chromosome evolution and the genetic basis of agronomically important traits in greater yam.</title>
        <authorList>
            <person name="Bredeson J.V."/>
            <person name="Lyons J.B."/>
            <person name="Oniyinde I.O."/>
            <person name="Okereke N.R."/>
            <person name="Kolade O."/>
            <person name="Nnabue I."/>
            <person name="Nwadili C.O."/>
            <person name="Hribova E."/>
            <person name="Parker M."/>
            <person name="Nwogha J."/>
            <person name="Shu S."/>
            <person name="Carlson J."/>
            <person name="Kariba R."/>
            <person name="Muthemba S."/>
            <person name="Knop K."/>
            <person name="Barton G.J."/>
            <person name="Sherwood A.V."/>
            <person name="Lopez-Montes A."/>
            <person name="Asiedu R."/>
            <person name="Jamnadass R."/>
            <person name="Muchugi A."/>
            <person name="Goodstein D."/>
            <person name="Egesi C.N."/>
            <person name="Featherston J."/>
            <person name="Asfaw A."/>
            <person name="Simpson G.G."/>
            <person name="Dolezel J."/>
            <person name="Hendre P.S."/>
            <person name="Van Deynze A."/>
            <person name="Kumar P.L."/>
            <person name="Obidiegwu J.E."/>
            <person name="Bhattacharjee R."/>
            <person name="Rokhsar D.S."/>
        </authorList>
    </citation>
    <scope>NUCLEOTIDE SEQUENCE [LARGE SCALE GENOMIC DNA]</scope>
    <source>
        <strain evidence="2">cv. TDa95/00328</strain>
    </source>
</reference>
<proteinExistence type="predicted"/>